<dbReference type="AlphaFoldDB" id="A0A6A6QKA4"/>
<proteinExistence type="predicted"/>
<sequence length="536" mass="61246">MVTGVECAGLVLALLPLFIEAGKAYSDGVDTVLNVSLKSRRNASLSDFYDEFYWEISELGEHVAEISRAISDSPGQYRPASALKLDDWIQNSEVEKRLRRYFGSEAAFNKFSTTSKRIVQLLAQLLKNQMTYVANKDLEESEMYEKLKGFALERETKRTKSNFMERFHFFRKKNHRNDCLQRLKLRNQRLRDLIEKVGSQTHGKSGFFLALTSPSAPARLLTRKLYDAFARSWKCTCNGGHEARFCIYVQEASANLNADVVDLDFFITTTSSQNSAHCWQEGTVSVCSASIPRADDETRLQRVCDALKMGLRDFRLRILMEDINGQQSLWRLAPKPRRIHNLLEPQKPISLGELLVENAKMGPLEKRRLALICSYSLLLFHDSPWLSRGWNKSNLSFFVNLQNEPDYTRPYLSTRFESPARQVGQPNSGVFHPNSNILTLGILLIEIHNEKPIECWRSTQERSNLTAATEDNLNLIVADRIVKKMDASPYRSSVEACLDLTWVQGGQSVRLDDAETRNGIYANVIEPLEREVEWLT</sequence>
<dbReference type="Pfam" id="PF24476">
    <property type="entry name" value="DUF7580"/>
    <property type="match status" value="1"/>
</dbReference>
<reference evidence="3" key="1">
    <citation type="journal article" date="2020" name="Stud. Mycol.">
        <title>101 Dothideomycetes genomes: a test case for predicting lifestyles and emergence of pathogens.</title>
        <authorList>
            <person name="Haridas S."/>
            <person name="Albert R."/>
            <person name="Binder M."/>
            <person name="Bloem J."/>
            <person name="Labutti K."/>
            <person name="Salamov A."/>
            <person name="Andreopoulos B."/>
            <person name="Baker S."/>
            <person name="Barry K."/>
            <person name="Bills G."/>
            <person name="Bluhm B."/>
            <person name="Cannon C."/>
            <person name="Castanera R."/>
            <person name="Culley D."/>
            <person name="Daum C."/>
            <person name="Ezra D."/>
            <person name="Gonzalez J."/>
            <person name="Henrissat B."/>
            <person name="Kuo A."/>
            <person name="Liang C."/>
            <person name="Lipzen A."/>
            <person name="Lutzoni F."/>
            <person name="Magnuson J."/>
            <person name="Mondo S."/>
            <person name="Nolan M."/>
            <person name="Ohm R."/>
            <person name="Pangilinan J."/>
            <person name="Park H.-J."/>
            <person name="Ramirez L."/>
            <person name="Alfaro M."/>
            <person name="Sun H."/>
            <person name="Tritt A."/>
            <person name="Yoshinaga Y."/>
            <person name="Zwiers L.-H."/>
            <person name="Turgeon B."/>
            <person name="Goodwin S."/>
            <person name="Spatafora J."/>
            <person name="Crous P."/>
            <person name="Grigoriev I."/>
        </authorList>
    </citation>
    <scope>NUCLEOTIDE SEQUENCE</scope>
    <source>
        <strain evidence="3">CBS 269.34</strain>
    </source>
</reference>
<dbReference type="PANTHER" id="PTHR35186">
    <property type="entry name" value="ANK_REP_REGION DOMAIN-CONTAINING PROTEIN"/>
    <property type="match status" value="1"/>
</dbReference>
<gene>
    <name evidence="3" type="ORF">BU16DRAFT_514136</name>
</gene>
<name>A0A6A6QKA4_9PEZI</name>
<dbReference type="PANTHER" id="PTHR35186:SF4">
    <property type="entry name" value="PRION-INHIBITION AND PROPAGATION HELO DOMAIN-CONTAINING PROTEIN"/>
    <property type="match status" value="1"/>
</dbReference>
<dbReference type="Proteomes" id="UP000799750">
    <property type="component" value="Unassembled WGS sequence"/>
</dbReference>
<keyword evidence="4" id="KW-1185">Reference proteome</keyword>
<feature type="signal peptide" evidence="1">
    <location>
        <begin position="1"/>
        <end position="24"/>
    </location>
</feature>
<feature type="chain" id="PRO_5025435437" description="DUF7580 domain-containing protein" evidence="1">
    <location>
        <begin position="25"/>
        <end position="536"/>
    </location>
</feature>
<evidence type="ECO:0000256" key="1">
    <source>
        <dbReference type="SAM" id="SignalP"/>
    </source>
</evidence>
<accession>A0A6A6QKA4</accession>
<dbReference type="EMBL" id="MU004193">
    <property type="protein sequence ID" value="KAF2492888.1"/>
    <property type="molecule type" value="Genomic_DNA"/>
</dbReference>
<feature type="domain" description="DUF7580" evidence="2">
    <location>
        <begin position="219"/>
        <end position="533"/>
    </location>
</feature>
<evidence type="ECO:0000259" key="2">
    <source>
        <dbReference type="Pfam" id="PF24476"/>
    </source>
</evidence>
<evidence type="ECO:0000313" key="3">
    <source>
        <dbReference type="EMBL" id="KAF2492888.1"/>
    </source>
</evidence>
<dbReference type="InterPro" id="IPR056002">
    <property type="entry name" value="DUF7580"/>
</dbReference>
<keyword evidence="1" id="KW-0732">Signal</keyword>
<organism evidence="3 4">
    <name type="scientific">Lophium mytilinum</name>
    <dbReference type="NCBI Taxonomy" id="390894"/>
    <lineage>
        <taxon>Eukaryota</taxon>
        <taxon>Fungi</taxon>
        <taxon>Dikarya</taxon>
        <taxon>Ascomycota</taxon>
        <taxon>Pezizomycotina</taxon>
        <taxon>Dothideomycetes</taxon>
        <taxon>Pleosporomycetidae</taxon>
        <taxon>Mytilinidiales</taxon>
        <taxon>Mytilinidiaceae</taxon>
        <taxon>Lophium</taxon>
    </lineage>
</organism>
<evidence type="ECO:0000313" key="4">
    <source>
        <dbReference type="Proteomes" id="UP000799750"/>
    </source>
</evidence>
<protein>
    <recommendedName>
        <fullName evidence="2">DUF7580 domain-containing protein</fullName>
    </recommendedName>
</protein>
<dbReference type="OrthoDB" id="3565018at2759"/>